<dbReference type="EMBL" id="CP146023">
    <property type="protein sequence ID" value="WWQ69286.1"/>
    <property type="molecule type" value="Genomic_DNA"/>
</dbReference>
<name>A0ACD5AQ20_9ACTN</name>
<reference evidence="1" key="1">
    <citation type="journal article" date="2025" name="Int. J. Syst. Evol. Microbiol.">
        <title>Streptomyces citrinus sp. nov., with yellow diffusible pigment.</title>
        <authorList>
            <person name="He Y."/>
            <person name="Yang E."/>
            <person name="Xu J."/>
            <person name="Sun Y."/>
            <person name="Sun L."/>
        </authorList>
    </citation>
    <scope>NUCLEOTIDE SEQUENCE</scope>
    <source>
        <strain evidence="1">Q6</strain>
    </source>
</reference>
<gene>
    <name evidence="1" type="ORF">V2W30_39490</name>
</gene>
<evidence type="ECO:0000313" key="1">
    <source>
        <dbReference type="EMBL" id="WWQ69286.1"/>
    </source>
</evidence>
<geneLocation type="plasmid" evidence="1 2">
    <name>p1</name>
</geneLocation>
<sequence>MESSAGMPHARIACMTHEVGRSGDLVRVSDDERDRAAEQVREAFTAGRLTAVELDDRIGAIYQAASRAELEPAIRDLPASGRRAAHLPDRRPTLRFAAGVFGGFVRAGAWTVPPRFTSWSMFGGGRLDLRDAHFVSHETTISAVALWGGTRITVPDDVEVDVRGVGLFGLFGKRAARRAEQGSPVITIRGLALFGVIVTRSGPAGNDTRR</sequence>
<dbReference type="Proteomes" id="UP001432251">
    <property type="component" value="Plasmid p1"/>
</dbReference>
<accession>A0ACD5AQ20</accession>
<organism evidence="1 2">
    <name type="scientific">Streptomyces citrinus</name>
    <dbReference type="NCBI Taxonomy" id="3118173"/>
    <lineage>
        <taxon>Bacteria</taxon>
        <taxon>Bacillati</taxon>
        <taxon>Actinomycetota</taxon>
        <taxon>Actinomycetes</taxon>
        <taxon>Kitasatosporales</taxon>
        <taxon>Streptomycetaceae</taxon>
        <taxon>Streptomyces</taxon>
    </lineage>
</organism>
<proteinExistence type="predicted"/>
<keyword evidence="1" id="KW-0614">Plasmid</keyword>
<protein>
    <submittedName>
        <fullName evidence="1">DUF1707 domain-containing protein</fullName>
    </submittedName>
</protein>
<keyword evidence="2" id="KW-1185">Reference proteome</keyword>
<evidence type="ECO:0000313" key="2">
    <source>
        <dbReference type="Proteomes" id="UP001432251"/>
    </source>
</evidence>